<gene>
    <name evidence="2" type="ORF">Xish_03677</name>
</gene>
<keyword evidence="1" id="KW-0732">Signal</keyword>
<protein>
    <submittedName>
        <fullName evidence="2">Conjugal transfer protein TraW</fullName>
    </submittedName>
</protein>
<dbReference type="RefSeq" id="WP_099119211.1">
    <property type="nucleotide sequence ID" value="NZ_NJAK01000003.1"/>
</dbReference>
<dbReference type="Proteomes" id="UP000222168">
    <property type="component" value="Unassembled WGS sequence"/>
</dbReference>
<feature type="signal peptide" evidence="1">
    <location>
        <begin position="1"/>
        <end position="20"/>
    </location>
</feature>
<keyword evidence="3" id="KW-1185">Reference proteome</keyword>
<sequence>MNKKIIVVTFFLTFSCSALAKELGAVGNVWKIKERNLTTVMQERLAKKFENKSEEEIQDELRKRVEERAIRPDRVEGITKATKTVIKYFDPSFTVTKDLTDHNGVVFARKGQIFNPFDMSGFTQTLIFIDGDDIEQLNWVNNFKPKTLRSKIILVNGNIKDTETQLKKKVYFDQLGELTKRFNIQYVPSIIESAPDEKKLKITEIGL</sequence>
<dbReference type="EMBL" id="NJAK01000003">
    <property type="protein sequence ID" value="PHM59558.1"/>
    <property type="molecule type" value="Genomic_DNA"/>
</dbReference>
<evidence type="ECO:0000313" key="3">
    <source>
        <dbReference type="Proteomes" id="UP000222168"/>
    </source>
</evidence>
<accession>A0A2D0K7Y7</accession>
<dbReference type="InterPro" id="IPR014114">
    <property type="entry name" value="TraW"/>
</dbReference>
<dbReference type="OrthoDB" id="6625590at2"/>
<proteinExistence type="predicted"/>
<organism evidence="2 3">
    <name type="scientific">Xenorhabdus ishibashii</name>
    <dbReference type="NCBI Taxonomy" id="1034471"/>
    <lineage>
        <taxon>Bacteria</taxon>
        <taxon>Pseudomonadati</taxon>
        <taxon>Pseudomonadota</taxon>
        <taxon>Gammaproteobacteria</taxon>
        <taxon>Enterobacterales</taxon>
        <taxon>Morganellaceae</taxon>
        <taxon>Xenorhabdus</taxon>
    </lineage>
</organism>
<feature type="chain" id="PRO_5012700158" evidence="1">
    <location>
        <begin position="21"/>
        <end position="207"/>
    </location>
</feature>
<dbReference type="AlphaFoldDB" id="A0A2D0K7Y7"/>
<dbReference type="NCBIfam" id="TIGR02743">
    <property type="entry name" value="TraW"/>
    <property type="match status" value="1"/>
</dbReference>
<evidence type="ECO:0000313" key="2">
    <source>
        <dbReference type="EMBL" id="PHM59558.1"/>
    </source>
</evidence>
<evidence type="ECO:0000256" key="1">
    <source>
        <dbReference type="SAM" id="SignalP"/>
    </source>
</evidence>
<dbReference type="PROSITE" id="PS51257">
    <property type="entry name" value="PROKAR_LIPOPROTEIN"/>
    <property type="match status" value="1"/>
</dbReference>
<comment type="caution">
    <text evidence="2">The sequence shown here is derived from an EMBL/GenBank/DDBJ whole genome shotgun (WGS) entry which is preliminary data.</text>
</comment>
<name>A0A2D0K7Y7_9GAMM</name>
<reference evidence="2 3" key="1">
    <citation type="journal article" date="2017" name="Nat. Microbiol.">
        <title>Natural product diversity associated with the nematode symbionts Photorhabdus and Xenorhabdus.</title>
        <authorList>
            <person name="Tobias N.J."/>
            <person name="Wolff H."/>
            <person name="Djahanschiri B."/>
            <person name="Grundmann F."/>
            <person name="Kronenwerth M."/>
            <person name="Shi Y.M."/>
            <person name="Simonyi S."/>
            <person name="Grun P."/>
            <person name="Shapiro-Ilan D."/>
            <person name="Pidot S.J."/>
            <person name="Stinear T.P."/>
            <person name="Ebersberger I."/>
            <person name="Bode H.B."/>
        </authorList>
    </citation>
    <scope>NUCLEOTIDE SEQUENCE [LARGE SCALE GENOMIC DNA]</scope>
    <source>
        <strain evidence="2 3">DSM 22670</strain>
    </source>
</reference>